<dbReference type="InterPro" id="IPR010998">
    <property type="entry name" value="Integrase_recombinase_N"/>
</dbReference>
<dbReference type="RefSeq" id="WP_183982572.1">
    <property type="nucleotide sequence ID" value="NZ_JACIEV010000002.1"/>
</dbReference>
<dbReference type="GO" id="GO:0003677">
    <property type="term" value="F:DNA binding"/>
    <property type="evidence" value="ECO:0007669"/>
    <property type="project" value="UniProtKB-KW"/>
</dbReference>
<keyword evidence="7" id="KW-1185">Reference proteome</keyword>
<dbReference type="GO" id="GO:0015074">
    <property type="term" value="P:DNA integration"/>
    <property type="evidence" value="ECO:0007669"/>
    <property type="project" value="UniProtKB-KW"/>
</dbReference>
<keyword evidence="2" id="KW-0229">DNA integration</keyword>
<dbReference type="EMBL" id="JACIEV010000002">
    <property type="protein sequence ID" value="MBB4152875.1"/>
    <property type="molecule type" value="Genomic_DNA"/>
</dbReference>
<dbReference type="Proteomes" id="UP000529795">
    <property type="component" value="Unassembled WGS sequence"/>
</dbReference>
<dbReference type="InterPro" id="IPR011010">
    <property type="entry name" value="DNA_brk_join_enz"/>
</dbReference>
<protein>
    <submittedName>
        <fullName evidence="6">Integrase</fullName>
    </submittedName>
</protein>
<dbReference type="InterPro" id="IPR038488">
    <property type="entry name" value="Integrase_DNA-bd_sf"/>
</dbReference>
<keyword evidence="3" id="KW-0238">DNA-binding</keyword>
<dbReference type="Pfam" id="PF22022">
    <property type="entry name" value="Phage_int_M"/>
    <property type="match status" value="1"/>
</dbReference>
<comment type="similarity">
    <text evidence="1">Belongs to the 'phage' integrase family.</text>
</comment>
<feature type="domain" description="Tyr recombinase" evidence="5">
    <location>
        <begin position="197"/>
        <end position="391"/>
    </location>
</feature>
<dbReference type="Pfam" id="PF13356">
    <property type="entry name" value="Arm-DNA-bind_3"/>
    <property type="match status" value="1"/>
</dbReference>
<dbReference type="InterPro" id="IPR002104">
    <property type="entry name" value="Integrase_catalytic"/>
</dbReference>
<gene>
    <name evidence="6" type="ORF">GGQ80_000763</name>
</gene>
<proteinExistence type="inferred from homology"/>
<evidence type="ECO:0000256" key="3">
    <source>
        <dbReference type="ARBA" id="ARBA00023125"/>
    </source>
</evidence>
<accession>A0A840FHP6</accession>
<evidence type="ECO:0000259" key="5">
    <source>
        <dbReference type="PROSITE" id="PS51898"/>
    </source>
</evidence>
<evidence type="ECO:0000256" key="1">
    <source>
        <dbReference type="ARBA" id="ARBA00008857"/>
    </source>
</evidence>
<dbReference type="Gene3D" id="3.30.160.390">
    <property type="entry name" value="Integrase, DNA-binding domain"/>
    <property type="match status" value="1"/>
</dbReference>
<dbReference type="Gene3D" id="1.10.443.10">
    <property type="entry name" value="Intergrase catalytic core"/>
    <property type="match status" value="1"/>
</dbReference>
<evidence type="ECO:0000256" key="2">
    <source>
        <dbReference type="ARBA" id="ARBA00022908"/>
    </source>
</evidence>
<dbReference type="GO" id="GO:0006310">
    <property type="term" value="P:DNA recombination"/>
    <property type="evidence" value="ECO:0007669"/>
    <property type="project" value="UniProtKB-KW"/>
</dbReference>
<comment type="caution">
    <text evidence="6">The sequence shown here is derived from an EMBL/GenBank/DDBJ whole genome shotgun (WGS) entry which is preliminary data.</text>
</comment>
<dbReference type="InterPro" id="IPR025166">
    <property type="entry name" value="Integrase_DNA_bind_dom"/>
</dbReference>
<organism evidence="6 7">
    <name type="scientific">Sphingomonas jinjuensis</name>
    <dbReference type="NCBI Taxonomy" id="535907"/>
    <lineage>
        <taxon>Bacteria</taxon>
        <taxon>Pseudomonadati</taxon>
        <taxon>Pseudomonadota</taxon>
        <taxon>Alphaproteobacteria</taxon>
        <taxon>Sphingomonadales</taxon>
        <taxon>Sphingomonadaceae</taxon>
        <taxon>Sphingomonas</taxon>
    </lineage>
</organism>
<dbReference type="PANTHER" id="PTHR30629:SF2">
    <property type="entry name" value="PROPHAGE INTEGRASE INTS-RELATED"/>
    <property type="match status" value="1"/>
</dbReference>
<dbReference type="SUPFAM" id="SSF56349">
    <property type="entry name" value="DNA breaking-rejoining enzymes"/>
    <property type="match status" value="1"/>
</dbReference>
<dbReference type="PROSITE" id="PS51898">
    <property type="entry name" value="TYR_RECOMBINASE"/>
    <property type="match status" value="1"/>
</dbReference>
<evidence type="ECO:0000313" key="6">
    <source>
        <dbReference type="EMBL" id="MBB4152875.1"/>
    </source>
</evidence>
<name>A0A840FHP6_9SPHN</name>
<evidence type="ECO:0000313" key="7">
    <source>
        <dbReference type="Proteomes" id="UP000529795"/>
    </source>
</evidence>
<keyword evidence="4" id="KW-0233">DNA recombination</keyword>
<dbReference type="InterPro" id="IPR053876">
    <property type="entry name" value="Phage_int_M"/>
</dbReference>
<dbReference type="AlphaFoldDB" id="A0A840FHP6"/>
<sequence length="397" mass="43267">MLTINDVRRARPRAAGYKLTDGAGLHLFVAPSGHKSWRLRFRFGGREQLLTIGAWPDVSIDEARASGARARALLDRGEDPRARFREAAPTRDFAATARRWHALMAGRWSAVHAADVLASLERDIFPVIGAMPIAAITAPVVLNALRRVEQRGCFETARRVRQRISAVFVFAMGEGLIDADPAAVIGKALQPPAPQRGHPAIVDPAEVRRLLAAVDQLDAAQAVTLASRFLALTAVRLAAVRHARWLEIEELDGPAPLWRVPAAHMKLGAAKKLSADNDHLVPLSPAAVAVLREARASRTCIPTMHIFPGRDDDAPIGEAAIGALYDRAGFAGRHVPHGWRASFSTILNERFPAERATIDRALAHAAKDKVEAAYNRSEQLAARRRLFEAWGEILTAP</sequence>
<dbReference type="CDD" id="cd00801">
    <property type="entry name" value="INT_P4_C"/>
    <property type="match status" value="1"/>
</dbReference>
<evidence type="ECO:0000256" key="4">
    <source>
        <dbReference type="ARBA" id="ARBA00023172"/>
    </source>
</evidence>
<dbReference type="Gene3D" id="1.10.150.130">
    <property type="match status" value="1"/>
</dbReference>
<dbReference type="PANTHER" id="PTHR30629">
    <property type="entry name" value="PROPHAGE INTEGRASE"/>
    <property type="match status" value="1"/>
</dbReference>
<dbReference type="InterPro" id="IPR050808">
    <property type="entry name" value="Phage_Integrase"/>
</dbReference>
<dbReference type="InterPro" id="IPR013762">
    <property type="entry name" value="Integrase-like_cat_sf"/>
</dbReference>
<reference evidence="6 7" key="1">
    <citation type="submission" date="2020-08" db="EMBL/GenBank/DDBJ databases">
        <title>Genomic Encyclopedia of Type Strains, Phase IV (KMG-IV): sequencing the most valuable type-strain genomes for metagenomic binning, comparative biology and taxonomic classification.</title>
        <authorList>
            <person name="Goeker M."/>
        </authorList>
    </citation>
    <scope>NUCLEOTIDE SEQUENCE [LARGE SCALE GENOMIC DNA]</scope>
    <source>
        <strain evidence="6 7">YC6723</strain>
    </source>
</reference>